<dbReference type="InterPro" id="IPR000073">
    <property type="entry name" value="AB_hydrolase_1"/>
</dbReference>
<evidence type="ECO:0000313" key="3">
    <source>
        <dbReference type="Proteomes" id="UP000030669"/>
    </source>
</evidence>
<evidence type="ECO:0000313" key="2">
    <source>
        <dbReference type="EMBL" id="EPQ60079.1"/>
    </source>
</evidence>
<dbReference type="Gene3D" id="3.40.50.1820">
    <property type="entry name" value="alpha/beta hydrolase"/>
    <property type="match status" value="1"/>
</dbReference>
<dbReference type="EMBL" id="KB469296">
    <property type="protein sequence ID" value="EPQ60079.1"/>
    <property type="molecule type" value="Genomic_DNA"/>
</dbReference>
<dbReference type="KEGG" id="gtr:GLOTRDRAFT_31344"/>
<sequence length="342" mass="38238">MVYKSGLAPVDDIGTQLYYEDTGPPTKDSTEAYTTLFLIHGAVFHSAIFRRLHPHALHHNLRIVALNRRGYPSSTPYTHSELEALRGQDKDAQATRLRALALQIASFVHWFVQTEKIGQAAVLAWSAGNVFALAMLAHAHTFPPEIAGTIEQHCRCIILYDCPQFVCELSYGRTHPMWDPTLPPSKLVPTLYSLMSGYFSHPSPHSRNASGLTLTRNPSKTPSIDRMTPAELASVSHCSPLDSPDVLLTRLQPGVRVENLVGALRVSESVWPDVQIKLVPCMESAWEMLTARWEIERRHEELRAGGVPVRTLSVHEQCGANHFAHWDIPEETMQFLANVIRS</sequence>
<dbReference type="RefSeq" id="XP_007860246.1">
    <property type="nucleotide sequence ID" value="XM_007862055.1"/>
</dbReference>
<dbReference type="eggNOG" id="ENOG502RCGT">
    <property type="taxonomic scope" value="Eukaryota"/>
</dbReference>
<dbReference type="OMA" id="CENSIWA"/>
<dbReference type="AlphaFoldDB" id="S7S2S2"/>
<reference evidence="2 3" key="1">
    <citation type="journal article" date="2012" name="Science">
        <title>The Paleozoic origin of enzymatic lignin decomposition reconstructed from 31 fungal genomes.</title>
        <authorList>
            <person name="Floudas D."/>
            <person name="Binder M."/>
            <person name="Riley R."/>
            <person name="Barry K."/>
            <person name="Blanchette R.A."/>
            <person name="Henrissat B."/>
            <person name="Martinez A.T."/>
            <person name="Otillar R."/>
            <person name="Spatafora J.W."/>
            <person name="Yadav J.S."/>
            <person name="Aerts A."/>
            <person name="Benoit I."/>
            <person name="Boyd A."/>
            <person name="Carlson A."/>
            <person name="Copeland A."/>
            <person name="Coutinho P.M."/>
            <person name="de Vries R.P."/>
            <person name="Ferreira P."/>
            <person name="Findley K."/>
            <person name="Foster B."/>
            <person name="Gaskell J."/>
            <person name="Glotzer D."/>
            <person name="Gorecki P."/>
            <person name="Heitman J."/>
            <person name="Hesse C."/>
            <person name="Hori C."/>
            <person name="Igarashi K."/>
            <person name="Jurgens J.A."/>
            <person name="Kallen N."/>
            <person name="Kersten P."/>
            <person name="Kohler A."/>
            <person name="Kuees U."/>
            <person name="Kumar T.K.A."/>
            <person name="Kuo A."/>
            <person name="LaButti K."/>
            <person name="Larrondo L.F."/>
            <person name="Lindquist E."/>
            <person name="Ling A."/>
            <person name="Lombard V."/>
            <person name="Lucas S."/>
            <person name="Lundell T."/>
            <person name="Martin R."/>
            <person name="McLaughlin D.J."/>
            <person name="Morgenstern I."/>
            <person name="Morin E."/>
            <person name="Murat C."/>
            <person name="Nagy L.G."/>
            <person name="Nolan M."/>
            <person name="Ohm R.A."/>
            <person name="Patyshakuliyeva A."/>
            <person name="Rokas A."/>
            <person name="Ruiz-Duenas F.J."/>
            <person name="Sabat G."/>
            <person name="Salamov A."/>
            <person name="Samejima M."/>
            <person name="Schmutz J."/>
            <person name="Slot J.C."/>
            <person name="St John F."/>
            <person name="Stenlid J."/>
            <person name="Sun H."/>
            <person name="Sun S."/>
            <person name="Syed K."/>
            <person name="Tsang A."/>
            <person name="Wiebenga A."/>
            <person name="Young D."/>
            <person name="Pisabarro A."/>
            <person name="Eastwood D.C."/>
            <person name="Martin F."/>
            <person name="Cullen D."/>
            <person name="Grigoriev I.V."/>
            <person name="Hibbett D.S."/>
        </authorList>
    </citation>
    <scope>NUCLEOTIDE SEQUENCE [LARGE SCALE GENOMIC DNA]</scope>
    <source>
        <strain evidence="2 3">ATCC 11539</strain>
    </source>
</reference>
<dbReference type="SUPFAM" id="SSF53474">
    <property type="entry name" value="alpha/beta-Hydrolases"/>
    <property type="match status" value="1"/>
</dbReference>
<dbReference type="GeneID" id="19305384"/>
<dbReference type="InterPro" id="IPR029058">
    <property type="entry name" value="AB_hydrolase_fold"/>
</dbReference>
<evidence type="ECO:0000259" key="1">
    <source>
        <dbReference type="Pfam" id="PF00561"/>
    </source>
</evidence>
<keyword evidence="3" id="KW-1185">Reference proteome</keyword>
<gene>
    <name evidence="2" type="ORF">GLOTRDRAFT_31344</name>
</gene>
<name>S7S2S2_GLOTA</name>
<dbReference type="HOGENOM" id="CLU_045014_0_0_1"/>
<protein>
    <recommendedName>
        <fullName evidence="1">AB hydrolase-1 domain-containing protein</fullName>
    </recommendedName>
</protein>
<organism evidence="2 3">
    <name type="scientific">Gloeophyllum trabeum (strain ATCC 11539 / FP-39264 / Madison 617)</name>
    <name type="common">Brown rot fungus</name>
    <dbReference type="NCBI Taxonomy" id="670483"/>
    <lineage>
        <taxon>Eukaryota</taxon>
        <taxon>Fungi</taxon>
        <taxon>Dikarya</taxon>
        <taxon>Basidiomycota</taxon>
        <taxon>Agaricomycotina</taxon>
        <taxon>Agaricomycetes</taxon>
        <taxon>Gloeophyllales</taxon>
        <taxon>Gloeophyllaceae</taxon>
        <taxon>Gloeophyllum</taxon>
    </lineage>
</organism>
<dbReference type="Proteomes" id="UP000030669">
    <property type="component" value="Unassembled WGS sequence"/>
</dbReference>
<feature type="domain" description="AB hydrolase-1" evidence="1">
    <location>
        <begin position="35"/>
        <end position="151"/>
    </location>
</feature>
<dbReference type="OrthoDB" id="3466517at2759"/>
<proteinExistence type="predicted"/>
<dbReference type="Pfam" id="PF00561">
    <property type="entry name" value="Abhydrolase_1"/>
    <property type="match status" value="1"/>
</dbReference>
<accession>S7S2S2</accession>